<gene>
    <name evidence="1" type="ORF">V6N11_040729</name>
</gene>
<organism evidence="1 2">
    <name type="scientific">Hibiscus sabdariffa</name>
    <name type="common">roselle</name>
    <dbReference type="NCBI Taxonomy" id="183260"/>
    <lineage>
        <taxon>Eukaryota</taxon>
        <taxon>Viridiplantae</taxon>
        <taxon>Streptophyta</taxon>
        <taxon>Embryophyta</taxon>
        <taxon>Tracheophyta</taxon>
        <taxon>Spermatophyta</taxon>
        <taxon>Magnoliopsida</taxon>
        <taxon>eudicotyledons</taxon>
        <taxon>Gunneridae</taxon>
        <taxon>Pentapetalae</taxon>
        <taxon>rosids</taxon>
        <taxon>malvids</taxon>
        <taxon>Malvales</taxon>
        <taxon>Malvaceae</taxon>
        <taxon>Malvoideae</taxon>
        <taxon>Hibiscus</taxon>
    </lineage>
</organism>
<keyword evidence="2" id="KW-1185">Reference proteome</keyword>
<dbReference type="PANTHER" id="PTHR48248">
    <property type="entry name" value="UVR DOMAIN-CONTAINING PROTEIN"/>
    <property type="match status" value="1"/>
</dbReference>
<sequence length="137" mass="15938">MAPFCVRCLSRRNNKRFKSPLKNVKEHRKGGIKNMQANCEKLRADTERINAEQLNIREEEGQVREKFEGVVKESEELKRETRFIIQQTARTQIKLALMFQITRAAKQADHATLATLTRLLREVVKKENEERQASGDS</sequence>
<dbReference type="EMBL" id="JBBPBN010000022">
    <property type="protein sequence ID" value="KAK9012690.1"/>
    <property type="molecule type" value="Genomic_DNA"/>
</dbReference>
<evidence type="ECO:0000313" key="2">
    <source>
        <dbReference type="Proteomes" id="UP001396334"/>
    </source>
</evidence>
<evidence type="ECO:0000313" key="1">
    <source>
        <dbReference type="EMBL" id="KAK9012690.1"/>
    </source>
</evidence>
<protein>
    <submittedName>
        <fullName evidence="1">Uncharacterized protein</fullName>
    </submittedName>
</protein>
<comment type="caution">
    <text evidence="1">The sequence shown here is derived from an EMBL/GenBank/DDBJ whole genome shotgun (WGS) entry which is preliminary data.</text>
</comment>
<reference evidence="1 2" key="1">
    <citation type="journal article" date="2024" name="G3 (Bethesda)">
        <title>Genome assembly of Hibiscus sabdariffa L. provides insights into metabolisms of medicinal natural products.</title>
        <authorList>
            <person name="Kim T."/>
        </authorList>
    </citation>
    <scope>NUCLEOTIDE SEQUENCE [LARGE SCALE GENOMIC DNA]</scope>
    <source>
        <strain evidence="1">TK-2024</strain>
        <tissue evidence="1">Old leaves</tissue>
    </source>
</reference>
<dbReference type="PANTHER" id="PTHR48248:SF1">
    <property type="match status" value="1"/>
</dbReference>
<name>A0ABR2RIB8_9ROSI</name>
<proteinExistence type="predicted"/>
<accession>A0ABR2RIB8</accession>
<dbReference type="Proteomes" id="UP001396334">
    <property type="component" value="Unassembled WGS sequence"/>
</dbReference>